<sequence length="243" mass="27672">MSCRSVVLYIDSSSNHPLHILDLTVSFSECFSPLLEQLRVQTKFDNTSESALNDHRFAFGFNIIAPLLQFSRLTKLDLNWLCTSDVDDEVFKDMVQSWPLLQEFCFGSGYHWLNPPSLTFIGLVHLIQHCPDLCHVEIRFAACPIDADSEPFSTTLPNERIGHLFVGSSTIVDPTVVACQLHALLPNLTNVICFEWETEQREASFREEWNRVDEYLRVLTKGAELREKIGELLEDSKEGSLPP</sequence>
<dbReference type="InterPro" id="IPR032675">
    <property type="entry name" value="LRR_dom_sf"/>
</dbReference>
<dbReference type="AlphaFoldDB" id="A0A1B7N2K8"/>
<dbReference type="Gene3D" id="3.80.10.10">
    <property type="entry name" value="Ribonuclease Inhibitor"/>
    <property type="match status" value="1"/>
</dbReference>
<protein>
    <recommendedName>
        <fullName evidence="3">F-box domain-containing protein</fullName>
    </recommendedName>
</protein>
<evidence type="ECO:0008006" key="3">
    <source>
        <dbReference type="Google" id="ProtNLM"/>
    </source>
</evidence>
<reference evidence="1 2" key="1">
    <citation type="submission" date="2016-06" db="EMBL/GenBank/DDBJ databases">
        <title>Comparative genomics of the ectomycorrhizal sister species Rhizopogon vinicolor and Rhizopogon vesiculosus (Basidiomycota: Boletales) reveals a divergence of the mating type B locus.</title>
        <authorList>
            <consortium name="DOE Joint Genome Institute"/>
            <person name="Mujic A.B."/>
            <person name="Kuo A."/>
            <person name="Tritt A."/>
            <person name="Lipzen A."/>
            <person name="Chen C."/>
            <person name="Johnson J."/>
            <person name="Sharma A."/>
            <person name="Barry K."/>
            <person name="Grigoriev I.V."/>
            <person name="Spatafora J.W."/>
        </authorList>
    </citation>
    <scope>NUCLEOTIDE SEQUENCE [LARGE SCALE GENOMIC DNA]</scope>
    <source>
        <strain evidence="1 2">AM-OR11-026</strain>
    </source>
</reference>
<gene>
    <name evidence="1" type="ORF">K503DRAFT_113848</name>
</gene>
<evidence type="ECO:0000313" key="2">
    <source>
        <dbReference type="Proteomes" id="UP000092154"/>
    </source>
</evidence>
<accession>A0A1B7N2K8</accession>
<dbReference type="InParanoid" id="A0A1B7N2K8"/>
<dbReference type="OrthoDB" id="2679436at2759"/>
<evidence type="ECO:0000313" key="1">
    <source>
        <dbReference type="EMBL" id="OAX39074.1"/>
    </source>
</evidence>
<proteinExistence type="predicted"/>
<dbReference type="Proteomes" id="UP000092154">
    <property type="component" value="Unassembled WGS sequence"/>
</dbReference>
<dbReference type="EMBL" id="KV448264">
    <property type="protein sequence ID" value="OAX39074.1"/>
    <property type="molecule type" value="Genomic_DNA"/>
</dbReference>
<name>A0A1B7N2K8_9AGAM</name>
<keyword evidence="2" id="KW-1185">Reference proteome</keyword>
<organism evidence="1 2">
    <name type="scientific">Rhizopogon vinicolor AM-OR11-026</name>
    <dbReference type="NCBI Taxonomy" id="1314800"/>
    <lineage>
        <taxon>Eukaryota</taxon>
        <taxon>Fungi</taxon>
        <taxon>Dikarya</taxon>
        <taxon>Basidiomycota</taxon>
        <taxon>Agaricomycotina</taxon>
        <taxon>Agaricomycetes</taxon>
        <taxon>Agaricomycetidae</taxon>
        <taxon>Boletales</taxon>
        <taxon>Suillineae</taxon>
        <taxon>Rhizopogonaceae</taxon>
        <taxon>Rhizopogon</taxon>
    </lineage>
</organism>